<dbReference type="OrthoDB" id="2620403at2"/>
<dbReference type="Proteomes" id="UP000261905">
    <property type="component" value="Unassembled WGS sequence"/>
</dbReference>
<organism evidence="1 2">
    <name type="scientific">Paenibacillus paeoniae</name>
    <dbReference type="NCBI Taxonomy" id="2292705"/>
    <lineage>
        <taxon>Bacteria</taxon>
        <taxon>Bacillati</taxon>
        <taxon>Bacillota</taxon>
        <taxon>Bacilli</taxon>
        <taxon>Bacillales</taxon>
        <taxon>Paenibacillaceae</taxon>
        <taxon>Paenibacillus</taxon>
    </lineage>
</organism>
<proteinExistence type="predicted"/>
<evidence type="ECO:0000313" key="1">
    <source>
        <dbReference type="EMBL" id="REK75738.1"/>
    </source>
</evidence>
<dbReference type="RefSeq" id="WP_116042198.1">
    <property type="nucleotide sequence ID" value="NZ_QUBQ01000001.1"/>
</dbReference>
<gene>
    <name evidence="1" type="ORF">DX130_01265</name>
</gene>
<accession>A0A371PHR3</accession>
<protein>
    <submittedName>
        <fullName evidence="1">Uncharacterized protein</fullName>
    </submittedName>
</protein>
<keyword evidence="2" id="KW-1185">Reference proteome</keyword>
<sequence>MKVRFEAEKKDAFTVYVVPAWQWKEFIAFELIGGFAFYLVCKIMTHVEWFSIAANMAAPQMLKYTYAALRA</sequence>
<reference evidence="1 2" key="1">
    <citation type="submission" date="2018-08" db="EMBL/GenBank/DDBJ databases">
        <title>Paenibacillus sp. M4BSY-1, whole genome shotgun sequence.</title>
        <authorList>
            <person name="Tuo L."/>
        </authorList>
    </citation>
    <scope>NUCLEOTIDE SEQUENCE [LARGE SCALE GENOMIC DNA]</scope>
    <source>
        <strain evidence="1 2">M4BSY-1</strain>
    </source>
</reference>
<name>A0A371PHR3_9BACL</name>
<dbReference type="EMBL" id="QUBQ01000001">
    <property type="protein sequence ID" value="REK75738.1"/>
    <property type="molecule type" value="Genomic_DNA"/>
</dbReference>
<dbReference type="AlphaFoldDB" id="A0A371PHR3"/>
<evidence type="ECO:0000313" key="2">
    <source>
        <dbReference type="Proteomes" id="UP000261905"/>
    </source>
</evidence>
<comment type="caution">
    <text evidence="1">The sequence shown here is derived from an EMBL/GenBank/DDBJ whole genome shotgun (WGS) entry which is preliminary data.</text>
</comment>